<comment type="caution">
    <text evidence="1">The sequence shown here is derived from an EMBL/GenBank/DDBJ whole genome shotgun (WGS) entry which is preliminary data.</text>
</comment>
<evidence type="ECO:0000313" key="2">
    <source>
        <dbReference type="Proteomes" id="UP001497680"/>
    </source>
</evidence>
<evidence type="ECO:0000313" key="1">
    <source>
        <dbReference type="EMBL" id="KAI6093473.1"/>
    </source>
</evidence>
<name>A0ACC0DLK3_9PEZI</name>
<protein>
    <submittedName>
        <fullName evidence="1">Catalase-like domain-containing protein</fullName>
    </submittedName>
</protein>
<sequence>MMATYQWEDLASRKYVPWEAMGVEKIPPDEEEDMKAVIAQINEMQQRQYNKARHCFGGTHARTQGIVKGKFIIPGDLPRHLKQSELFREAGEYPVACRYSSEPGDPGLDDRIPQPRGFAMKIFDVKGEMFDAGRDYPTQDLEFNNTPATELADAKTTREILGLRLMYGGDKPELYNQLKERPDRELQLSRDKVANKHLESMRWYSQSAYRFGDYVMKYSLVPSTETQRKLAGQTVKPEDSDDVLHRWLRSFHADHDAEFLFEVQLLENLEEQPVEYAGTVWDEKRYPWQPVAELVIPKQDSWVYGRKSFWEDHMRVDPWHGLVTLQPLGSSNRLRRVLYPASSALRRKMNARPEMNVRSIDEIPG</sequence>
<organism evidence="1 2">
    <name type="scientific">Hypoxylon rubiginosum</name>
    <dbReference type="NCBI Taxonomy" id="110542"/>
    <lineage>
        <taxon>Eukaryota</taxon>
        <taxon>Fungi</taxon>
        <taxon>Dikarya</taxon>
        <taxon>Ascomycota</taxon>
        <taxon>Pezizomycotina</taxon>
        <taxon>Sordariomycetes</taxon>
        <taxon>Xylariomycetidae</taxon>
        <taxon>Xylariales</taxon>
        <taxon>Hypoxylaceae</taxon>
        <taxon>Hypoxylon</taxon>
    </lineage>
</organism>
<reference evidence="1 2" key="1">
    <citation type="journal article" date="2022" name="New Phytol.">
        <title>Ecological generalism drives hyperdiversity of secondary metabolite gene clusters in xylarialean endophytes.</title>
        <authorList>
            <person name="Franco M.E.E."/>
            <person name="Wisecaver J.H."/>
            <person name="Arnold A.E."/>
            <person name="Ju Y.M."/>
            <person name="Slot J.C."/>
            <person name="Ahrendt S."/>
            <person name="Moore L.P."/>
            <person name="Eastman K.E."/>
            <person name="Scott K."/>
            <person name="Konkel Z."/>
            <person name="Mondo S.J."/>
            <person name="Kuo A."/>
            <person name="Hayes R.D."/>
            <person name="Haridas S."/>
            <person name="Andreopoulos B."/>
            <person name="Riley R."/>
            <person name="LaButti K."/>
            <person name="Pangilinan J."/>
            <person name="Lipzen A."/>
            <person name="Amirebrahimi M."/>
            <person name="Yan J."/>
            <person name="Adam C."/>
            <person name="Keymanesh K."/>
            <person name="Ng V."/>
            <person name="Louie K."/>
            <person name="Northen T."/>
            <person name="Drula E."/>
            <person name="Henrissat B."/>
            <person name="Hsieh H.M."/>
            <person name="Youens-Clark K."/>
            <person name="Lutzoni F."/>
            <person name="Miadlikowska J."/>
            <person name="Eastwood D.C."/>
            <person name="Hamelin R.C."/>
            <person name="Grigoriev I.V."/>
            <person name="U'Ren J.M."/>
        </authorList>
    </citation>
    <scope>NUCLEOTIDE SEQUENCE [LARGE SCALE GENOMIC DNA]</scope>
    <source>
        <strain evidence="1 2">ER1909</strain>
    </source>
</reference>
<gene>
    <name evidence="1" type="ORF">F4821DRAFT_567</name>
</gene>
<dbReference type="Proteomes" id="UP001497680">
    <property type="component" value="Unassembled WGS sequence"/>
</dbReference>
<keyword evidence="2" id="KW-1185">Reference proteome</keyword>
<proteinExistence type="predicted"/>
<accession>A0ACC0DLK3</accession>
<dbReference type="EMBL" id="MU394280">
    <property type="protein sequence ID" value="KAI6093473.1"/>
    <property type="molecule type" value="Genomic_DNA"/>
</dbReference>